<reference evidence="1 2" key="1">
    <citation type="submission" date="2019-02" db="EMBL/GenBank/DDBJ databases">
        <title>Deep-cultivation of Planctomycetes and their phenomic and genomic characterization uncovers novel biology.</title>
        <authorList>
            <person name="Wiegand S."/>
            <person name="Jogler M."/>
            <person name="Boedeker C."/>
            <person name="Pinto D."/>
            <person name="Vollmers J."/>
            <person name="Rivas-Marin E."/>
            <person name="Kohn T."/>
            <person name="Peeters S.H."/>
            <person name="Heuer A."/>
            <person name="Rast P."/>
            <person name="Oberbeckmann S."/>
            <person name="Bunk B."/>
            <person name="Jeske O."/>
            <person name="Meyerdierks A."/>
            <person name="Storesund J.E."/>
            <person name="Kallscheuer N."/>
            <person name="Luecker S."/>
            <person name="Lage O.M."/>
            <person name="Pohl T."/>
            <person name="Merkel B.J."/>
            <person name="Hornburger P."/>
            <person name="Mueller R.-W."/>
            <person name="Bruemmer F."/>
            <person name="Labrenz M."/>
            <person name="Spormann A.M."/>
            <person name="Op den Camp H."/>
            <person name="Overmann J."/>
            <person name="Amann R."/>
            <person name="Jetten M.S.M."/>
            <person name="Mascher T."/>
            <person name="Medema M.H."/>
            <person name="Devos D.P."/>
            <person name="Kaster A.-K."/>
            <person name="Ovreas L."/>
            <person name="Rohde M."/>
            <person name="Galperin M.Y."/>
            <person name="Jogler C."/>
        </authorList>
    </citation>
    <scope>NUCLEOTIDE SEQUENCE [LARGE SCALE GENOMIC DNA]</scope>
    <source>
        <strain evidence="1 2">V22</strain>
    </source>
</reference>
<keyword evidence="2" id="KW-1185">Reference proteome</keyword>
<dbReference type="AlphaFoldDB" id="A0A517T8K8"/>
<proteinExistence type="predicted"/>
<dbReference type="KEGG" id="chya:V22_19620"/>
<accession>A0A517T8K8</accession>
<evidence type="ECO:0000313" key="2">
    <source>
        <dbReference type="Proteomes" id="UP000319976"/>
    </source>
</evidence>
<sequence length="188" mass="21026">MRHLREELETIGRCPGFRLVAAKSVVAAFAFGCLGSWFCCELSGTYDEPQRIPTARPSKLITKLVTTFVGGDEKPSRFRVVPQASGSEADIPKVQPPPRAPTHNPDYMEYLGFHSVQNRGWPPVEAPRPPLMLGSDNATMLMESYEKWKKQPFRPAEEFYIDDRWMPVFDKFGGAAGEIAPPLDAVID</sequence>
<dbReference type="EMBL" id="CP036316">
    <property type="protein sequence ID" value="QDT64721.1"/>
    <property type="molecule type" value="Genomic_DNA"/>
</dbReference>
<gene>
    <name evidence="1" type="ORF">V22_19620</name>
</gene>
<name>A0A517T8K8_9PLAN</name>
<dbReference type="Proteomes" id="UP000319976">
    <property type="component" value="Chromosome"/>
</dbReference>
<protein>
    <submittedName>
        <fullName evidence="1">Uncharacterized protein</fullName>
    </submittedName>
</protein>
<evidence type="ECO:0000313" key="1">
    <source>
        <dbReference type="EMBL" id="QDT64721.1"/>
    </source>
</evidence>
<organism evidence="1 2">
    <name type="scientific">Calycomorphotria hydatis</name>
    <dbReference type="NCBI Taxonomy" id="2528027"/>
    <lineage>
        <taxon>Bacteria</taxon>
        <taxon>Pseudomonadati</taxon>
        <taxon>Planctomycetota</taxon>
        <taxon>Planctomycetia</taxon>
        <taxon>Planctomycetales</taxon>
        <taxon>Planctomycetaceae</taxon>
        <taxon>Calycomorphotria</taxon>
    </lineage>
</organism>